<proteinExistence type="predicted"/>
<dbReference type="PROSITE" id="PS51186">
    <property type="entry name" value="GNAT"/>
    <property type="match status" value="1"/>
</dbReference>
<sequence>MRNYFLSTGRIGFSLWQDNDLFLAKLLWGDPCVTQFICASGRFSERDIEQRLQTEIENYYSFKVQYWPLFDLASNNLIGCCGLRPGLKESYELGFHLRPQFWHKGLAFEAADEVIKYVAAKLKVKELIAGHHPHNLASQKVLLKLGFKCIGTSFYKPTGLMHPSYKLLLGDLKKV</sequence>
<comment type="caution">
    <text evidence="2">The sequence shown here is derived from an EMBL/GenBank/DDBJ whole genome shotgun (WGS) entry which is preliminary data.</text>
</comment>
<dbReference type="eggNOG" id="COG1670">
    <property type="taxonomic scope" value="Bacteria"/>
</dbReference>
<keyword evidence="3" id="KW-1185">Reference proteome</keyword>
<evidence type="ECO:0000313" key="2">
    <source>
        <dbReference type="EMBL" id="EFY06003.1"/>
    </source>
</evidence>
<dbReference type="RefSeq" id="WP_009144343.1">
    <property type="nucleotide sequence ID" value="NZ_GL831077.1"/>
</dbReference>
<dbReference type="InterPro" id="IPR051531">
    <property type="entry name" value="N-acetyltransferase"/>
</dbReference>
<dbReference type="PANTHER" id="PTHR43792:SF1">
    <property type="entry name" value="N-ACETYLTRANSFERASE DOMAIN-CONTAINING PROTEIN"/>
    <property type="match status" value="1"/>
</dbReference>
<evidence type="ECO:0000259" key="1">
    <source>
        <dbReference type="PROSITE" id="PS51186"/>
    </source>
</evidence>
<name>E8LN55_SUCHY</name>
<evidence type="ECO:0000313" key="3">
    <source>
        <dbReference type="Proteomes" id="UP000018458"/>
    </source>
</evidence>
<gene>
    <name evidence="2" type="ORF">HMPREF9444_02209</name>
</gene>
<accession>E8LN55</accession>
<feature type="domain" description="N-acetyltransferase" evidence="1">
    <location>
        <begin position="24"/>
        <end position="170"/>
    </location>
</feature>
<reference evidence="2 3" key="1">
    <citation type="submission" date="2011-01" db="EMBL/GenBank/DDBJ databases">
        <authorList>
            <person name="Weinstock G."/>
            <person name="Sodergren E."/>
            <person name="Clifton S."/>
            <person name="Fulton L."/>
            <person name="Fulton B."/>
            <person name="Courtney L."/>
            <person name="Fronick C."/>
            <person name="Harrison M."/>
            <person name="Strong C."/>
            <person name="Farmer C."/>
            <person name="Delahaunty K."/>
            <person name="Markovic C."/>
            <person name="Hall O."/>
            <person name="Minx P."/>
            <person name="Tomlinson C."/>
            <person name="Mitreva M."/>
            <person name="Hou S."/>
            <person name="Chen J."/>
            <person name="Wollam A."/>
            <person name="Pepin K.H."/>
            <person name="Johnson M."/>
            <person name="Bhonagiri V."/>
            <person name="Zhang X."/>
            <person name="Suruliraj S."/>
            <person name="Warren W."/>
            <person name="Chinwalla A."/>
            <person name="Mardis E.R."/>
            <person name="Wilson R.K."/>
        </authorList>
    </citation>
    <scope>NUCLEOTIDE SEQUENCE [LARGE SCALE GENOMIC DNA]</scope>
    <source>
        <strain evidence="3">DSM 22608 / JCM 16073 / KCTC 15190 / YIT 12066</strain>
    </source>
</reference>
<dbReference type="Gene3D" id="3.40.630.30">
    <property type="match status" value="1"/>
</dbReference>
<keyword evidence="2" id="KW-0808">Transferase</keyword>
<dbReference type="AlphaFoldDB" id="E8LN55"/>
<dbReference type="GO" id="GO:0016747">
    <property type="term" value="F:acyltransferase activity, transferring groups other than amino-acyl groups"/>
    <property type="evidence" value="ECO:0007669"/>
    <property type="project" value="InterPro"/>
</dbReference>
<dbReference type="Pfam" id="PF13302">
    <property type="entry name" value="Acetyltransf_3"/>
    <property type="match status" value="1"/>
</dbReference>
<organism evidence="2 3">
    <name type="scientific">Succinatimonas hippei (strain DSM 22608 / JCM 16073 / KCTC 15190 / YIT 12066)</name>
    <dbReference type="NCBI Taxonomy" id="762983"/>
    <lineage>
        <taxon>Bacteria</taxon>
        <taxon>Pseudomonadati</taxon>
        <taxon>Pseudomonadota</taxon>
        <taxon>Gammaproteobacteria</taxon>
        <taxon>Aeromonadales</taxon>
        <taxon>Succinivibrionaceae</taxon>
        <taxon>Succinatimonas</taxon>
    </lineage>
</organism>
<dbReference type="PANTHER" id="PTHR43792">
    <property type="entry name" value="GNAT FAMILY, PUTATIVE (AFU_ORTHOLOGUE AFUA_3G00765)-RELATED-RELATED"/>
    <property type="match status" value="1"/>
</dbReference>
<dbReference type="InterPro" id="IPR016181">
    <property type="entry name" value="Acyl_CoA_acyltransferase"/>
</dbReference>
<dbReference type="EMBL" id="AEVO01000159">
    <property type="protein sequence ID" value="EFY06003.1"/>
    <property type="molecule type" value="Genomic_DNA"/>
</dbReference>
<dbReference type="Proteomes" id="UP000018458">
    <property type="component" value="Unassembled WGS sequence"/>
</dbReference>
<dbReference type="SUPFAM" id="SSF55729">
    <property type="entry name" value="Acyl-CoA N-acyltransferases (Nat)"/>
    <property type="match status" value="1"/>
</dbReference>
<dbReference type="STRING" id="762983.HMPREF9444_02209"/>
<dbReference type="InterPro" id="IPR000182">
    <property type="entry name" value="GNAT_dom"/>
</dbReference>
<dbReference type="HOGENOM" id="CLU_013985_3_1_6"/>
<protein>
    <submittedName>
        <fullName evidence="2">Acetyltransferase, GNAT family</fullName>
    </submittedName>
</protein>